<feature type="compositionally biased region" description="Basic and acidic residues" evidence="1">
    <location>
        <begin position="10"/>
        <end position="22"/>
    </location>
</feature>
<sequence>MFQHINSLGSKEEDHRPREKAIGLKKRPLARIFDRSAKSGGRSALYLAGRP</sequence>
<dbReference type="EMBL" id="JACBKZ010000014">
    <property type="protein sequence ID" value="KAF5934143.1"/>
    <property type="molecule type" value="Genomic_DNA"/>
</dbReference>
<accession>A0A7J7G0D6</accession>
<gene>
    <name evidence="2" type="ORF">HYC85_030314</name>
</gene>
<protein>
    <submittedName>
        <fullName evidence="2">Uncharacterized protein</fullName>
    </submittedName>
</protein>
<name>A0A7J7G0D6_CAMSI</name>
<reference evidence="3" key="1">
    <citation type="journal article" date="2020" name="Nat. Commun.">
        <title>Genome assembly of wild tea tree DASZ reveals pedigree and selection history of tea varieties.</title>
        <authorList>
            <person name="Zhang W."/>
            <person name="Zhang Y."/>
            <person name="Qiu H."/>
            <person name="Guo Y."/>
            <person name="Wan H."/>
            <person name="Zhang X."/>
            <person name="Scossa F."/>
            <person name="Alseekh S."/>
            <person name="Zhang Q."/>
            <person name="Wang P."/>
            <person name="Xu L."/>
            <person name="Schmidt M.H."/>
            <person name="Jia X."/>
            <person name="Li D."/>
            <person name="Zhu A."/>
            <person name="Guo F."/>
            <person name="Chen W."/>
            <person name="Ni D."/>
            <person name="Usadel B."/>
            <person name="Fernie A.R."/>
            <person name="Wen W."/>
        </authorList>
    </citation>
    <scope>NUCLEOTIDE SEQUENCE [LARGE SCALE GENOMIC DNA]</scope>
    <source>
        <strain evidence="3">cv. G240</strain>
    </source>
</reference>
<reference evidence="2 3" key="2">
    <citation type="submission" date="2020-07" db="EMBL/GenBank/DDBJ databases">
        <title>Genome assembly of wild tea tree DASZ reveals pedigree and selection history of tea varieties.</title>
        <authorList>
            <person name="Zhang W."/>
        </authorList>
    </citation>
    <scope>NUCLEOTIDE SEQUENCE [LARGE SCALE GENOMIC DNA]</scope>
    <source>
        <strain evidence="3">cv. G240</strain>
        <tissue evidence="2">Leaf</tissue>
    </source>
</reference>
<evidence type="ECO:0000256" key="1">
    <source>
        <dbReference type="SAM" id="MobiDB-lite"/>
    </source>
</evidence>
<comment type="caution">
    <text evidence="2">The sequence shown here is derived from an EMBL/GenBank/DDBJ whole genome shotgun (WGS) entry which is preliminary data.</text>
</comment>
<feature type="region of interest" description="Disordered" evidence="1">
    <location>
        <begin position="1"/>
        <end position="23"/>
    </location>
</feature>
<proteinExistence type="predicted"/>
<dbReference type="AlphaFoldDB" id="A0A7J7G0D6"/>
<keyword evidence="3" id="KW-1185">Reference proteome</keyword>
<organism evidence="2 3">
    <name type="scientific">Camellia sinensis</name>
    <name type="common">Tea plant</name>
    <name type="synonym">Thea sinensis</name>
    <dbReference type="NCBI Taxonomy" id="4442"/>
    <lineage>
        <taxon>Eukaryota</taxon>
        <taxon>Viridiplantae</taxon>
        <taxon>Streptophyta</taxon>
        <taxon>Embryophyta</taxon>
        <taxon>Tracheophyta</taxon>
        <taxon>Spermatophyta</taxon>
        <taxon>Magnoliopsida</taxon>
        <taxon>eudicotyledons</taxon>
        <taxon>Gunneridae</taxon>
        <taxon>Pentapetalae</taxon>
        <taxon>asterids</taxon>
        <taxon>Ericales</taxon>
        <taxon>Theaceae</taxon>
        <taxon>Camellia</taxon>
    </lineage>
</organism>
<evidence type="ECO:0000313" key="2">
    <source>
        <dbReference type="EMBL" id="KAF5934143.1"/>
    </source>
</evidence>
<dbReference type="Proteomes" id="UP000593564">
    <property type="component" value="Unassembled WGS sequence"/>
</dbReference>
<evidence type="ECO:0000313" key="3">
    <source>
        <dbReference type="Proteomes" id="UP000593564"/>
    </source>
</evidence>